<dbReference type="Gene3D" id="2.40.400.10">
    <property type="entry name" value="Acetoacetate decarboxylase-like"/>
    <property type="match status" value="1"/>
</dbReference>
<evidence type="ECO:0000313" key="1">
    <source>
        <dbReference type="EMBL" id="OPC78676.1"/>
    </source>
</evidence>
<organism evidence="1 2">
    <name type="scientific">Embleya scabrispora</name>
    <dbReference type="NCBI Taxonomy" id="159449"/>
    <lineage>
        <taxon>Bacteria</taxon>
        <taxon>Bacillati</taxon>
        <taxon>Actinomycetota</taxon>
        <taxon>Actinomycetes</taxon>
        <taxon>Kitasatosporales</taxon>
        <taxon>Streptomycetaceae</taxon>
        <taxon>Embleya</taxon>
    </lineage>
</organism>
<dbReference type="GO" id="GO:0016829">
    <property type="term" value="F:lyase activity"/>
    <property type="evidence" value="ECO:0007669"/>
    <property type="project" value="InterPro"/>
</dbReference>
<proteinExistence type="predicted"/>
<comment type="caution">
    <text evidence="1">The sequence shown here is derived from an EMBL/GenBank/DDBJ whole genome shotgun (WGS) entry which is preliminary data.</text>
</comment>
<dbReference type="STRING" id="159449.B4N89_31400"/>
<gene>
    <name evidence="1" type="ORF">B4N89_31400</name>
</gene>
<name>A0A1T3NPD3_9ACTN</name>
<accession>A0A1T3NPD3</accession>
<dbReference type="EMBL" id="MWQN01000002">
    <property type="protein sequence ID" value="OPC78676.1"/>
    <property type="molecule type" value="Genomic_DNA"/>
</dbReference>
<keyword evidence="2" id="KW-1185">Reference proteome</keyword>
<dbReference type="OrthoDB" id="1950454at2"/>
<dbReference type="SUPFAM" id="SSF160104">
    <property type="entry name" value="Acetoacetate decarboxylase-like"/>
    <property type="match status" value="1"/>
</dbReference>
<evidence type="ECO:0000313" key="2">
    <source>
        <dbReference type="Proteomes" id="UP000190037"/>
    </source>
</evidence>
<dbReference type="Proteomes" id="UP000190037">
    <property type="component" value="Unassembled WGS sequence"/>
</dbReference>
<dbReference type="Pfam" id="PF06314">
    <property type="entry name" value="ADC"/>
    <property type="match status" value="1"/>
</dbReference>
<protein>
    <submittedName>
        <fullName evidence="1">Acetoacetate decarboxylase</fullName>
    </submittedName>
</protein>
<dbReference type="InterPro" id="IPR023375">
    <property type="entry name" value="ADC_dom_sf"/>
</dbReference>
<dbReference type="RefSeq" id="WP_078979877.1">
    <property type="nucleotide sequence ID" value="NZ_MWQN01000002.1"/>
</dbReference>
<dbReference type="AlphaFoldDB" id="A0A1T3NPD3"/>
<dbReference type="InterPro" id="IPR010451">
    <property type="entry name" value="Acetoacetate_decarboxylase"/>
</dbReference>
<reference evidence="1 2" key="1">
    <citation type="submission" date="2017-03" db="EMBL/GenBank/DDBJ databases">
        <title>Draft genome sequence of Streptomyces scabrisporus NF3, endophyte isolated from Amphipterygium adstringens.</title>
        <authorList>
            <person name="Vazquez M."/>
            <person name="Ceapa C.D."/>
            <person name="Rodriguez Luna D."/>
            <person name="Sanchez Esquivel S."/>
        </authorList>
    </citation>
    <scope>NUCLEOTIDE SEQUENCE [LARGE SCALE GENOMIC DNA]</scope>
    <source>
        <strain evidence="1 2">NF3</strain>
    </source>
</reference>
<sequence length="277" mass="29784">MTGVRGVHGFFHPKTGTGRSSLIPAPPWHYSGDLLTVEYRTDPARVAELLPPQLELADEDPGAVALIWADWQSCSDGRDELLDPVRAQYRECFVVVRCRYAGVIYSRCVYIWVDKDFAIARGLHQGYPKKLGSIHQTRPHPFGPAPRIEAGARFGATLAAADRRLAEVVVTLREPAPTNGFVNGHPMAHHRWLPSIEPGGGLALDELVVTGAESAEGGQAWAGDAELTLFEAPTEELARLEPVEPIGAYYRQVGVVWNGGTLLASGTSGVSGASGAV</sequence>